<evidence type="ECO:0000256" key="1">
    <source>
        <dbReference type="ARBA" id="ARBA00004990"/>
    </source>
</evidence>
<dbReference type="SUPFAM" id="SSF52374">
    <property type="entry name" value="Nucleotidylyl transferase"/>
    <property type="match status" value="1"/>
</dbReference>
<comment type="caution">
    <text evidence="10">The sequence shown here is derived from an EMBL/GenBank/DDBJ whole genome shotgun (WGS) entry which is preliminary data.</text>
</comment>
<dbReference type="AlphaFoldDB" id="X1P8W6"/>
<dbReference type="InterPro" id="IPR004821">
    <property type="entry name" value="Cyt_trans-like"/>
</dbReference>
<dbReference type="Gene3D" id="3.40.50.620">
    <property type="entry name" value="HUPs"/>
    <property type="match status" value="1"/>
</dbReference>
<dbReference type="UniPathway" id="UPA00028">
    <property type="reaction ID" value="UER00005"/>
</dbReference>
<dbReference type="GO" id="GO:0004592">
    <property type="term" value="F:pantoate-beta-alanine ligase activity"/>
    <property type="evidence" value="ECO:0007669"/>
    <property type="project" value="UniProtKB-EC"/>
</dbReference>
<dbReference type="GO" id="GO:0005524">
    <property type="term" value="F:ATP binding"/>
    <property type="evidence" value="ECO:0007669"/>
    <property type="project" value="UniProtKB-KW"/>
</dbReference>
<evidence type="ECO:0000313" key="10">
    <source>
        <dbReference type="EMBL" id="GAI38891.1"/>
    </source>
</evidence>
<dbReference type="PANTHER" id="PTHR21299">
    <property type="entry name" value="CYTIDYLATE KINASE/PANTOATE-BETA-ALANINE LIGASE"/>
    <property type="match status" value="1"/>
</dbReference>
<dbReference type="HAMAP" id="MF_00158">
    <property type="entry name" value="PanC"/>
    <property type="match status" value="1"/>
</dbReference>
<dbReference type="InterPro" id="IPR042176">
    <property type="entry name" value="Pantoate_ligase_C"/>
</dbReference>
<evidence type="ECO:0000256" key="4">
    <source>
        <dbReference type="ARBA" id="ARBA00022598"/>
    </source>
</evidence>
<keyword evidence="5" id="KW-0566">Pantothenate biosynthesis</keyword>
<dbReference type="EMBL" id="BARV01026258">
    <property type="protein sequence ID" value="GAI38891.1"/>
    <property type="molecule type" value="Genomic_DNA"/>
</dbReference>
<dbReference type="Gene3D" id="3.30.1300.10">
    <property type="entry name" value="Pantoate-beta-alanine ligase, C-terminal domain"/>
    <property type="match status" value="1"/>
</dbReference>
<dbReference type="CDD" id="cd00560">
    <property type="entry name" value="PanC"/>
    <property type="match status" value="1"/>
</dbReference>
<sequence length="251" mass="28723">MQLIKHLSEMRNYIRRIEKEKSIGFVPTMGYLHEGHLSLIKRARQDCDEVVVSIFVNPTQFGAGEDYHLYPRDLSRDIKLCKQESLDVVFVPSREEMYPDGYSTFVKVEGELSSTLEGSSRPGHFQGVCTILTKLFNIISPDFSYFGQKDYQQVLVVKKLVRDLDFNTRIVVLPTVREKDGLAVSSRNSYLNKEERYAATVLYESLEKAKQLIMEGNRDPALVASKMKDLIKAKSLAEIDYLSVVDPETLR</sequence>
<comment type="similarity">
    <text evidence="2">Belongs to the pantothenate synthetase family.</text>
</comment>
<evidence type="ECO:0000256" key="6">
    <source>
        <dbReference type="ARBA" id="ARBA00022741"/>
    </source>
</evidence>
<organism evidence="10">
    <name type="scientific">marine sediment metagenome</name>
    <dbReference type="NCBI Taxonomy" id="412755"/>
    <lineage>
        <taxon>unclassified sequences</taxon>
        <taxon>metagenomes</taxon>
        <taxon>ecological metagenomes</taxon>
    </lineage>
</organism>
<evidence type="ECO:0000256" key="2">
    <source>
        <dbReference type="ARBA" id="ARBA00009256"/>
    </source>
</evidence>
<keyword evidence="4" id="KW-0436">Ligase</keyword>
<keyword evidence="7" id="KW-0067">ATP-binding</keyword>
<dbReference type="FunFam" id="3.40.50.620:FF:000013">
    <property type="entry name" value="Pantothenate synthetase"/>
    <property type="match status" value="1"/>
</dbReference>
<dbReference type="EC" id="6.3.2.1" evidence="3"/>
<keyword evidence="6" id="KW-0547">Nucleotide-binding</keyword>
<feature type="non-terminal residue" evidence="10">
    <location>
        <position position="251"/>
    </location>
</feature>
<comment type="pathway">
    <text evidence="1">Cofactor biosynthesis; (R)-pantothenate biosynthesis; (R)-pantothenate from (R)-pantoate and beta-alanine: step 1/1.</text>
</comment>
<dbReference type="InterPro" id="IPR014729">
    <property type="entry name" value="Rossmann-like_a/b/a_fold"/>
</dbReference>
<evidence type="ECO:0000256" key="9">
    <source>
        <dbReference type="ARBA" id="ARBA00048258"/>
    </source>
</evidence>
<reference evidence="10" key="1">
    <citation type="journal article" date="2014" name="Front. Microbiol.">
        <title>High frequency of phylogenetically diverse reductive dehalogenase-homologous genes in deep subseafloor sedimentary metagenomes.</title>
        <authorList>
            <person name="Kawai M."/>
            <person name="Futagami T."/>
            <person name="Toyoda A."/>
            <person name="Takaki Y."/>
            <person name="Nishi S."/>
            <person name="Hori S."/>
            <person name="Arai W."/>
            <person name="Tsubouchi T."/>
            <person name="Morono Y."/>
            <person name="Uchiyama I."/>
            <person name="Ito T."/>
            <person name="Fujiyama A."/>
            <person name="Inagaki F."/>
            <person name="Takami H."/>
        </authorList>
    </citation>
    <scope>NUCLEOTIDE SEQUENCE</scope>
    <source>
        <strain evidence="10">Expedition CK06-06</strain>
    </source>
</reference>
<dbReference type="GO" id="GO:0015940">
    <property type="term" value="P:pantothenate biosynthetic process"/>
    <property type="evidence" value="ECO:0007669"/>
    <property type="project" value="UniProtKB-UniPathway"/>
</dbReference>
<evidence type="ECO:0000256" key="5">
    <source>
        <dbReference type="ARBA" id="ARBA00022655"/>
    </source>
</evidence>
<dbReference type="NCBIfam" id="TIGR00018">
    <property type="entry name" value="panC"/>
    <property type="match status" value="1"/>
</dbReference>
<dbReference type="NCBIfam" id="TIGR00125">
    <property type="entry name" value="cyt_tran_rel"/>
    <property type="match status" value="1"/>
</dbReference>
<protein>
    <recommendedName>
        <fullName evidence="3">pantoate--beta-alanine ligase (AMP-forming)</fullName>
        <ecNumber evidence="3">6.3.2.1</ecNumber>
    </recommendedName>
    <alternativeName>
        <fullName evidence="8">Pantoate-activating enzyme</fullName>
    </alternativeName>
</protein>
<name>X1P8W6_9ZZZZ</name>
<gene>
    <name evidence="10" type="ORF">S06H3_42463</name>
</gene>
<evidence type="ECO:0000256" key="7">
    <source>
        <dbReference type="ARBA" id="ARBA00022840"/>
    </source>
</evidence>
<comment type="catalytic activity">
    <reaction evidence="9">
        <text>(R)-pantoate + beta-alanine + ATP = (R)-pantothenate + AMP + diphosphate + H(+)</text>
        <dbReference type="Rhea" id="RHEA:10912"/>
        <dbReference type="ChEBI" id="CHEBI:15378"/>
        <dbReference type="ChEBI" id="CHEBI:15980"/>
        <dbReference type="ChEBI" id="CHEBI:29032"/>
        <dbReference type="ChEBI" id="CHEBI:30616"/>
        <dbReference type="ChEBI" id="CHEBI:33019"/>
        <dbReference type="ChEBI" id="CHEBI:57966"/>
        <dbReference type="ChEBI" id="CHEBI:456215"/>
        <dbReference type="EC" id="6.3.2.1"/>
    </reaction>
</comment>
<evidence type="ECO:0000256" key="3">
    <source>
        <dbReference type="ARBA" id="ARBA00012219"/>
    </source>
</evidence>
<dbReference type="PANTHER" id="PTHR21299:SF1">
    <property type="entry name" value="PANTOATE--BETA-ALANINE LIGASE"/>
    <property type="match status" value="1"/>
</dbReference>
<evidence type="ECO:0000256" key="8">
    <source>
        <dbReference type="ARBA" id="ARBA00032806"/>
    </source>
</evidence>
<dbReference type="Pfam" id="PF02569">
    <property type="entry name" value="Pantoate_ligase"/>
    <property type="match status" value="1"/>
</dbReference>
<dbReference type="GO" id="GO:0005829">
    <property type="term" value="C:cytosol"/>
    <property type="evidence" value="ECO:0007669"/>
    <property type="project" value="TreeGrafter"/>
</dbReference>
<proteinExistence type="inferred from homology"/>
<dbReference type="InterPro" id="IPR003721">
    <property type="entry name" value="Pantoate_ligase"/>
</dbReference>
<accession>X1P8W6</accession>